<accession>A0ABS2U356</accession>
<organism evidence="1 2">
    <name type="scientific">Actinacidiphila acididurans</name>
    <dbReference type="NCBI Taxonomy" id="2784346"/>
    <lineage>
        <taxon>Bacteria</taxon>
        <taxon>Bacillati</taxon>
        <taxon>Actinomycetota</taxon>
        <taxon>Actinomycetes</taxon>
        <taxon>Kitasatosporales</taxon>
        <taxon>Streptomycetaceae</taxon>
        <taxon>Actinacidiphila</taxon>
    </lineage>
</organism>
<dbReference type="RefSeq" id="WP_205363667.1">
    <property type="nucleotide sequence ID" value="NZ_JADKYB010000030.1"/>
</dbReference>
<protein>
    <submittedName>
        <fullName evidence="1">Uncharacterized protein</fullName>
    </submittedName>
</protein>
<dbReference type="EMBL" id="JADKYB010000030">
    <property type="protein sequence ID" value="MBM9510034.1"/>
    <property type="molecule type" value="Genomic_DNA"/>
</dbReference>
<sequence length="138" mass="14277">MAVLTHAYAPTTDTVPTALATTAAPTARTVRADAIDPADLGPEQAALASDALWELGIEDGLVVNGGGNPYVDLRRARSAAAAAVIGLHLGPADELAQCGPCRRITADRNVHEADDGVLRCTLPDPDGATCHDKWLDSL</sequence>
<keyword evidence="2" id="KW-1185">Reference proteome</keyword>
<proteinExistence type="predicted"/>
<dbReference type="Proteomes" id="UP000749040">
    <property type="component" value="Unassembled WGS sequence"/>
</dbReference>
<reference evidence="1 2" key="1">
    <citation type="submission" date="2021-01" db="EMBL/GenBank/DDBJ databases">
        <title>Streptomyces acididurans sp. nov., isolated from a peat swamp forest soil.</title>
        <authorList>
            <person name="Chantavorakit T."/>
            <person name="Duangmal K."/>
        </authorList>
    </citation>
    <scope>NUCLEOTIDE SEQUENCE [LARGE SCALE GENOMIC DNA]</scope>
    <source>
        <strain evidence="1 2">KK5PA1</strain>
    </source>
</reference>
<comment type="caution">
    <text evidence="1">The sequence shown here is derived from an EMBL/GenBank/DDBJ whole genome shotgun (WGS) entry which is preliminary data.</text>
</comment>
<name>A0ABS2U356_9ACTN</name>
<gene>
    <name evidence="1" type="ORF">ITX44_36855</name>
</gene>
<evidence type="ECO:0000313" key="1">
    <source>
        <dbReference type="EMBL" id="MBM9510034.1"/>
    </source>
</evidence>
<evidence type="ECO:0000313" key="2">
    <source>
        <dbReference type="Proteomes" id="UP000749040"/>
    </source>
</evidence>